<keyword evidence="1" id="KW-1133">Transmembrane helix</keyword>
<evidence type="ECO:0008006" key="3">
    <source>
        <dbReference type="Google" id="ProtNLM"/>
    </source>
</evidence>
<organism evidence="2">
    <name type="scientific">Myoviridae sp. cteaT5</name>
    <dbReference type="NCBI Taxonomy" id="2826676"/>
    <lineage>
        <taxon>Viruses</taxon>
        <taxon>Duplodnaviria</taxon>
        <taxon>Heunggongvirae</taxon>
        <taxon>Uroviricota</taxon>
        <taxon>Caudoviricetes</taxon>
    </lineage>
</organism>
<dbReference type="InterPro" id="IPR024522">
    <property type="entry name" value="DUF3789"/>
</dbReference>
<keyword evidence="1" id="KW-0472">Membrane</keyword>
<keyword evidence="1" id="KW-0812">Transmembrane</keyword>
<reference evidence="2" key="1">
    <citation type="journal article" date="2021" name="Proc. Natl. Acad. Sci. U.S.A.">
        <title>A Catalog of Tens of Thousands of Viruses from Human Metagenomes Reveals Hidden Associations with Chronic Diseases.</title>
        <authorList>
            <person name="Tisza M.J."/>
            <person name="Buck C.B."/>
        </authorList>
    </citation>
    <scope>NUCLEOTIDE SEQUENCE</scope>
    <source>
        <strain evidence="2">CteaT5</strain>
    </source>
</reference>
<accession>A0A8S5NS39</accession>
<dbReference type="EMBL" id="BK015228">
    <property type="protein sequence ID" value="DAD97040.1"/>
    <property type="molecule type" value="Genomic_DNA"/>
</dbReference>
<evidence type="ECO:0000256" key="1">
    <source>
        <dbReference type="SAM" id="Phobius"/>
    </source>
</evidence>
<dbReference type="Pfam" id="PF12664">
    <property type="entry name" value="DUF3789"/>
    <property type="match status" value="1"/>
</dbReference>
<feature type="transmembrane region" description="Helical" evidence="1">
    <location>
        <begin position="6"/>
        <end position="27"/>
    </location>
</feature>
<sequence length="37" mass="3962">MELIIFIAGALLGCAVGVSMMCICIWSSELSKKEGEK</sequence>
<proteinExistence type="predicted"/>
<evidence type="ECO:0000313" key="2">
    <source>
        <dbReference type="EMBL" id="DAD97040.1"/>
    </source>
</evidence>
<name>A0A8S5NS39_9CAUD</name>
<protein>
    <recommendedName>
        <fullName evidence="3">DUF3789 domain-containing protein</fullName>
    </recommendedName>
</protein>